<organism evidence="7 8">
    <name type="scientific">Chitinophaga dinghuensis</name>
    <dbReference type="NCBI Taxonomy" id="1539050"/>
    <lineage>
        <taxon>Bacteria</taxon>
        <taxon>Pseudomonadati</taxon>
        <taxon>Bacteroidota</taxon>
        <taxon>Chitinophagia</taxon>
        <taxon>Chitinophagales</taxon>
        <taxon>Chitinophagaceae</taxon>
        <taxon>Chitinophaga</taxon>
    </lineage>
</organism>
<keyword evidence="3 6" id="KW-0812">Transmembrane</keyword>
<dbReference type="GO" id="GO:0022857">
    <property type="term" value="F:transmembrane transporter activity"/>
    <property type="evidence" value="ECO:0007669"/>
    <property type="project" value="InterPro"/>
</dbReference>
<feature type="transmembrane region" description="Helical" evidence="6">
    <location>
        <begin position="51"/>
        <end position="70"/>
    </location>
</feature>
<keyword evidence="2" id="KW-0813">Transport</keyword>
<feature type="transmembrane region" description="Helical" evidence="6">
    <location>
        <begin position="106"/>
        <end position="130"/>
    </location>
</feature>
<feature type="transmembrane region" description="Helical" evidence="6">
    <location>
        <begin position="373"/>
        <end position="392"/>
    </location>
</feature>
<accession>A0A327VWP4</accession>
<feature type="transmembrane region" description="Helical" evidence="6">
    <location>
        <begin position="240"/>
        <end position="259"/>
    </location>
</feature>
<evidence type="ECO:0000256" key="2">
    <source>
        <dbReference type="ARBA" id="ARBA00022448"/>
    </source>
</evidence>
<dbReference type="InterPro" id="IPR011701">
    <property type="entry name" value="MFS"/>
</dbReference>
<reference evidence="7 8" key="1">
    <citation type="submission" date="2018-06" db="EMBL/GenBank/DDBJ databases">
        <title>Genomic Encyclopedia of Archaeal and Bacterial Type Strains, Phase II (KMG-II): from individual species to whole genera.</title>
        <authorList>
            <person name="Goeker M."/>
        </authorList>
    </citation>
    <scope>NUCLEOTIDE SEQUENCE [LARGE SCALE GENOMIC DNA]</scope>
    <source>
        <strain evidence="7 8">DSM 29821</strain>
    </source>
</reference>
<dbReference type="OrthoDB" id="622032at2"/>
<evidence type="ECO:0000256" key="4">
    <source>
        <dbReference type="ARBA" id="ARBA00022989"/>
    </source>
</evidence>
<feature type="transmembrane region" description="Helical" evidence="6">
    <location>
        <begin position="82"/>
        <end position="100"/>
    </location>
</feature>
<keyword evidence="4 6" id="KW-1133">Transmembrane helix</keyword>
<evidence type="ECO:0000256" key="3">
    <source>
        <dbReference type="ARBA" id="ARBA00022692"/>
    </source>
</evidence>
<evidence type="ECO:0000256" key="6">
    <source>
        <dbReference type="SAM" id="Phobius"/>
    </source>
</evidence>
<feature type="transmembrane region" description="Helical" evidence="6">
    <location>
        <begin position="309"/>
        <end position="333"/>
    </location>
</feature>
<sequence>MAANSPFYHWVPRPLEDGCLIGFLLAQTLISGVSSYSINEVTAGLGQENEIIRIAFYGSSIGLVTMLPIYYRLRQFWIRKRLLLIALTLELILCLVAPLLNYGWEFVAVSFLMGAVKCICLIDGIGMFMARFNQQNSRGLFYGMYYPISFIGGQVAGFLAAWGIIHYDWSFTYYVAIPGIASSMAIVTFLMHPNRTGHKIPLYQMDWTGCFYFVLFTFSLSYVCVFGERLDWLESPDIRLGAGMALFAVIMFLARELTVKRPFIRLDTWKKYFQVRVGITFMILLYLVYNTSAIQTAFMERVLRYDHEYVASVMLYMIPSFLVVIPLTGLLLHRHYSVRILLAIGFTLFTVYYFLTAKLFYPELEEGLLILPQMLKGAAYGITITTLSYYASTNVPKEYNGHRAVFSVASRFVIAMPVTAAILGEWTFHAQRQQLMLLTEKMGLDNYALHNFLRGSQATLQSKGMDSNQAQAAATALLQGKVQQQVIMLAGQDIYTALGFISLIMTITVLLMRQLDAHYLQHRNSYSLLDT</sequence>
<evidence type="ECO:0000313" key="8">
    <source>
        <dbReference type="Proteomes" id="UP000249819"/>
    </source>
</evidence>
<name>A0A327VWP4_9BACT</name>
<comment type="caution">
    <text evidence="7">The sequence shown here is derived from an EMBL/GenBank/DDBJ whole genome shotgun (WGS) entry which is preliminary data.</text>
</comment>
<dbReference type="InterPro" id="IPR036259">
    <property type="entry name" value="MFS_trans_sf"/>
</dbReference>
<dbReference type="Gene3D" id="1.20.1250.20">
    <property type="entry name" value="MFS general substrate transporter like domains"/>
    <property type="match status" value="1"/>
</dbReference>
<feature type="transmembrane region" description="Helical" evidence="6">
    <location>
        <begin position="404"/>
        <end position="428"/>
    </location>
</feature>
<dbReference type="SUPFAM" id="SSF103473">
    <property type="entry name" value="MFS general substrate transporter"/>
    <property type="match status" value="1"/>
</dbReference>
<feature type="transmembrane region" description="Helical" evidence="6">
    <location>
        <begin position="271"/>
        <end position="289"/>
    </location>
</feature>
<comment type="subcellular location">
    <subcellularLocation>
        <location evidence="1">Membrane</location>
        <topology evidence="1">Multi-pass membrane protein</topology>
    </subcellularLocation>
</comment>
<evidence type="ECO:0000256" key="5">
    <source>
        <dbReference type="ARBA" id="ARBA00023136"/>
    </source>
</evidence>
<keyword evidence="5 6" id="KW-0472">Membrane</keyword>
<dbReference type="AlphaFoldDB" id="A0A327VWP4"/>
<dbReference type="PANTHER" id="PTHR42718:SF9">
    <property type="entry name" value="MAJOR FACILITATOR SUPERFAMILY MULTIDRUG TRANSPORTER MFSC"/>
    <property type="match status" value="1"/>
</dbReference>
<dbReference type="PANTHER" id="PTHR42718">
    <property type="entry name" value="MAJOR FACILITATOR SUPERFAMILY MULTIDRUG TRANSPORTER MFSC"/>
    <property type="match status" value="1"/>
</dbReference>
<dbReference type="EMBL" id="QLMA01000006">
    <property type="protein sequence ID" value="RAJ79274.1"/>
    <property type="molecule type" value="Genomic_DNA"/>
</dbReference>
<feature type="transmembrane region" description="Helical" evidence="6">
    <location>
        <begin position="171"/>
        <end position="190"/>
    </location>
</feature>
<feature type="transmembrane region" description="Helical" evidence="6">
    <location>
        <begin position="210"/>
        <end position="228"/>
    </location>
</feature>
<feature type="transmembrane region" description="Helical" evidence="6">
    <location>
        <begin position="142"/>
        <end position="165"/>
    </location>
</feature>
<dbReference type="Pfam" id="PF07690">
    <property type="entry name" value="MFS_1"/>
    <property type="match status" value="1"/>
</dbReference>
<dbReference type="RefSeq" id="WP_111593731.1">
    <property type="nucleotide sequence ID" value="NZ_QLMA01000006.1"/>
</dbReference>
<feature type="transmembrane region" description="Helical" evidence="6">
    <location>
        <begin position="494"/>
        <end position="512"/>
    </location>
</feature>
<gene>
    <name evidence="7" type="ORF">CLV59_106335</name>
</gene>
<dbReference type="GO" id="GO:0016020">
    <property type="term" value="C:membrane"/>
    <property type="evidence" value="ECO:0007669"/>
    <property type="project" value="UniProtKB-SubCell"/>
</dbReference>
<evidence type="ECO:0000256" key="1">
    <source>
        <dbReference type="ARBA" id="ARBA00004141"/>
    </source>
</evidence>
<dbReference type="Proteomes" id="UP000249819">
    <property type="component" value="Unassembled WGS sequence"/>
</dbReference>
<proteinExistence type="predicted"/>
<feature type="transmembrane region" description="Helical" evidence="6">
    <location>
        <begin position="340"/>
        <end position="361"/>
    </location>
</feature>
<keyword evidence="8" id="KW-1185">Reference proteome</keyword>
<evidence type="ECO:0000313" key="7">
    <source>
        <dbReference type="EMBL" id="RAJ79274.1"/>
    </source>
</evidence>
<protein>
    <submittedName>
        <fullName evidence="7">MFS transporter</fullName>
    </submittedName>
</protein>